<gene>
    <name evidence="1" type="ORF">IW252_000036</name>
</gene>
<comment type="caution">
    <text evidence="1">The sequence shown here is derived from an EMBL/GenBank/DDBJ whole genome shotgun (WGS) entry which is preliminary data.</text>
</comment>
<dbReference type="RefSeq" id="WP_196834728.1">
    <property type="nucleotide sequence ID" value="NZ_JADOTZ010000001.1"/>
</dbReference>
<dbReference type="AlphaFoldDB" id="A0A931GK82"/>
<reference evidence="1" key="1">
    <citation type="submission" date="2020-11" db="EMBL/GenBank/DDBJ databases">
        <title>Sequencing the genomes of 1000 actinobacteria strains.</title>
        <authorList>
            <person name="Klenk H.-P."/>
        </authorList>
    </citation>
    <scope>NUCLEOTIDE SEQUENCE</scope>
    <source>
        <strain evidence="1">DSM 26152</strain>
    </source>
</reference>
<sequence>MTKDQHRPCKECGIPMLPQKHPLREGFRRVGGHGLCSRCYMTVYYPVKKKDTGAVYRPNPEEQHKYNVRGLEAFLAARRARLTKKNGPVNR</sequence>
<dbReference type="EMBL" id="JADOTZ010000001">
    <property type="protein sequence ID" value="MBG6083269.1"/>
    <property type="molecule type" value="Genomic_DNA"/>
</dbReference>
<accession>A0A931GK82</accession>
<dbReference type="Proteomes" id="UP000625033">
    <property type="component" value="Unassembled WGS sequence"/>
</dbReference>
<proteinExistence type="predicted"/>
<keyword evidence="2" id="KW-1185">Reference proteome</keyword>
<organism evidence="1 2">
    <name type="scientific">Zhihengliuella flava</name>
    <dbReference type="NCBI Taxonomy" id="1285193"/>
    <lineage>
        <taxon>Bacteria</taxon>
        <taxon>Bacillati</taxon>
        <taxon>Actinomycetota</taxon>
        <taxon>Actinomycetes</taxon>
        <taxon>Micrococcales</taxon>
        <taxon>Micrococcaceae</taxon>
        <taxon>Zhihengliuella</taxon>
    </lineage>
</organism>
<protein>
    <submittedName>
        <fullName evidence="1">Uncharacterized protein</fullName>
    </submittedName>
</protein>
<evidence type="ECO:0000313" key="1">
    <source>
        <dbReference type="EMBL" id="MBG6083269.1"/>
    </source>
</evidence>
<evidence type="ECO:0000313" key="2">
    <source>
        <dbReference type="Proteomes" id="UP000625033"/>
    </source>
</evidence>
<name>A0A931GK82_9MICC</name>